<evidence type="ECO:0000256" key="1">
    <source>
        <dbReference type="ARBA" id="ARBA00023125"/>
    </source>
</evidence>
<comment type="caution">
    <text evidence="2">The sequence shown here is derived from an EMBL/GenBank/DDBJ whole genome shotgun (WGS) entry which is preliminary data.</text>
</comment>
<dbReference type="NCBIfam" id="TIGR00738">
    <property type="entry name" value="rrf2_super"/>
    <property type="match status" value="1"/>
</dbReference>
<organism evidence="2 3">
    <name type="scientific">Paenibacillus macquariensis</name>
    <dbReference type="NCBI Taxonomy" id="948756"/>
    <lineage>
        <taxon>Bacteria</taxon>
        <taxon>Bacillati</taxon>
        <taxon>Bacillota</taxon>
        <taxon>Bacilli</taxon>
        <taxon>Bacillales</taxon>
        <taxon>Paenibacillaceae</taxon>
        <taxon>Paenibacillus</taxon>
    </lineage>
</organism>
<dbReference type="RefSeq" id="WP_068585246.1">
    <property type="nucleotide sequence ID" value="NZ_FTNK01000004.1"/>
</dbReference>
<gene>
    <name evidence="2" type="ORF">SAMN05421578_104310</name>
</gene>
<keyword evidence="1" id="KW-0238">DNA-binding</keyword>
<dbReference type="InterPro" id="IPR036390">
    <property type="entry name" value="WH_DNA-bd_sf"/>
</dbReference>
<dbReference type="Pfam" id="PF02082">
    <property type="entry name" value="Rrf2"/>
    <property type="match status" value="1"/>
</dbReference>
<evidence type="ECO:0000313" key="2">
    <source>
        <dbReference type="EMBL" id="SIQ84417.1"/>
    </source>
</evidence>
<keyword evidence="3" id="KW-1185">Reference proteome</keyword>
<name>A0ABY1JVJ2_9BACL</name>
<dbReference type="Proteomes" id="UP000186666">
    <property type="component" value="Unassembled WGS sequence"/>
</dbReference>
<evidence type="ECO:0000313" key="3">
    <source>
        <dbReference type="Proteomes" id="UP000186666"/>
    </source>
</evidence>
<proteinExistence type="predicted"/>
<dbReference type="PANTHER" id="PTHR33221:SF9">
    <property type="entry name" value="RRF2 FAMILY PROTEIN"/>
    <property type="match status" value="1"/>
</dbReference>
<sequence>MRFTKATNYALHTMLTLLDASPVKPIGVQQLAELQGVSPTYLSKILTRLVKAGMIESVSGVNGGYRLSRKKDDITFLDIIHAIEGTASLFECDFVHGDECSIQAVMKEAEEKMESHLKNTKLTDLVQKQTRV</sequence>
<reference evidence="2 3" key="1">
    <citation type="submission" date="2017-01" db="EMBL/GenBank/DDBJ databases">
        <authorList>
            <person name="Varghese N."/>
            <person name="Submissions S."/>
        </authorList>
    </citation>
    <scope>NUCLEOTIDE SEQUENCE [LARGE SCALE GENOMIC DNA]</scope>
    <source>
        <strain evidence="2 3">ATCC 23464</strain>
    </source>
</reference>
<dbReference type="CDD" id="cd00090">
    <property type="entry name" value="HTH_ARSR"/>
    <property type="match status" value="1"/>
</dbReference>
<dbReference type="PANTHER" id="PTHR33221">
    <property type="entry name" value="WINGED HELIX-TURN-HELIX TRANSCRIPTIONAL REGULATOR, RRF2 FAMILY"/>
    <property type="match status" value="1"/>
</dbReference>
<dbReference type="PROSITE" id="PS51197">
    <property type="entry name" value="HTH_RRF2_2"/>
    <property type="match status" value="1"/>
</dbReference>
<dbReference type="EMBL" id="FTNK01000004">
    <property type="protein sequence ID" value="SIQ84417.1"/>
    <property type="molecule type" value="Genomic_DNA"/>
</dbReference>
<protein>
    <submittedName>
        <fullName evidence="2">Transcriptional regulator, BadM/Rrf2 family</fullName>
    </submittedName>
</protein>
<dbReference type="InterPro" id="IPR036388">
    <property type="entry name" value="WH-like_DNA-bd_sf"/>
</dbReference>
<dbReference type="InterPro" id="IPR000944">
    <property type="entry name" value="Tscrpt_reg_Rrf2"/>
</dbReference>
<accession>A0ABY1JVJ2</accession>
<dbReference type="Gene3D" id="1.10.10.10">
    <property type="entry name" value="Winged helix-like DNA-binding domain superfamily/Winged helix DNA-binding domain"/>
    <property type="match status" value="1"/>
</dbReference>
<dbReference type="InterPro" id="IPR011991">
    <property type="entry name" value="ArsR-like_HTH"/>
</dbReference>
<dbReference type="SUPFAM" id="SSF46785">
    <property type="entry name" value="Winged helix' DNA-binding domain"/>
    <property type="match status" value="1"/>
</dbReference>